<organism evidence="1 2">
    <name type="scientific">Serendipita vermifera MAFF 305830</name>
    <dbReference type="NCBI Taxonomy" id="933852"/>
    <lineage>
        <taxon>Eukaryota</taxon>
        <taxon>Fungi</taxon>
        <taxon>Dikarya</taxon>
        <taxon>Basidiomycota</taxon>
        <taxon>Agaricomycotina</taxon>
        <taxon>Agaricomycetes</taxon>
        <taxon>Sebacinales</taxon>
        <taxon>Serendipitaceae</taxon>
        <taxon>Serendipita</taxon>
    </lineage>
</organism>
<reference evidence="2" key="2">
    <citation type="submission" date="2015-01" db="EMBL/GenBank/DDBJ databases">
        <title>Evolutionary Origins and Diversification of the Mycorrhizal Mutualists.</title>
        <authorList>
            <consortium name="DOE Joint Genome Institute"/>
            <consortium name="Mycorrhizal Genomics Consortium"/>
            <person name="Kohler A."/>
            <person name="Kuo A."/>
            <person name="Nagy L.G."/>
            <person name="Floudas D."/>
            <person name="Copeland A."/>
            <person name="Barry K.W."/>
            <person name="Cichocki N."/>
            <person name="Veneault-Fourrey C."/>
            <person name="LaButti K."/>
            <person name="Lindquist E.A."/>
            <person name="Lipzen A."/>
            <person name="Lundell T."/>
            <person name="Morin E."/>
            <person name="Murat C."/>
            <person name="Riley R."/>
            <person name="Ohm R."/>
            <person name="Sun H."/>
            <person name="Tunlid A."/>
            <person name="Henrissat B."/>
            <person name="Grigoriev I.V."/>
            <person name="Hibbett D.S."/>
            <person name="Martin F."/>
        </authorList>
    </citation>
    <scope>NUCLEOTIDE SEQUENCE [LARGE SCALE GENOMIC DNA]</scope>
    <source>
        <strain evidence="2">MAFF 305830</strain>
    </source>
</reference>
<reference evidence="1 2" key="1">
    <citation type="submission" date="2014-04" db="EMBL/GenBank/DDBJ databases">
        <authorList>
            <consortium name="DOE Joint Genome Institute"/>
            <person name="Kuo A."/>
            <person name="Zuccaro A."/>
            <person name="Kohler A."/>
            <person name="Nagy L.G."/>
            <person name="Floudas D."/>
            <person name="Copeland A."/>
            <person name="Barry K.W."/>
            <person name="Cichocki N."/>
            <person name="Veneault-Fourrey C."/>
            <person name="LaButti K."/>
            <person name="Lindquist E.A."/>
            <person name="Lipzen A."/>
            <person name="Lundell T."/>
            <person name="Morin E."/>
            <person name="Murat C."/>
            <person name="Sun H."/>
            <person name="Tunlid A."/>
            <person name="Henrissat B."/>
            <person name="Grigoriev I.V."/>
            <person name="Hibbett D.S."/>
            <person name="Martin F."/>
            <person name="Nordberg H.P."/>
            <person name="Cantor M.N."/>
            <person name="Hua S.X."/>
        </authorList>
    </citation>
    <scope>NUCLEOTIDE SEQUENCE [LARGE SCALE GENOMIC DNA]</scope>
    <source>
        <strain evidence="1 2">MAFF 305830</strain>
    </source>
</reference>
<sequence length="62" mass="7501">MPREYHVNLRPDDWELRCDRIRLYGEEITAPCPRILLHKIDSRFTRPSRVFRTSPSCIFINL</sequence>
<protein>
    <submittedName>
        <fullName evidence="1">Uncharacterized protein</fullName>
    </submittedName>
</protein>
<dbReference type="EMBL" id="KN824281">
    <property type="protein sequence ID" value="KIM31605.1"/>
    <property type="molecule type" value="Genomic_DNA"/>
</dbReference>
<accession>A0A0C3B482</accession>
<keyword evidence="2" id="KW-1185">Reference proteome</keyword>
<evidence type="ECO:0000313" key="2">
    <source>
        <dbReference type="Proteomes" id="UP000054097"/>
    </source>
</evidence>
<dbReference type="AlphaFoldDB" id="A0A0C3B482"/>
<name>A0A0C3B482_SERVB</name>
<evidence type="ECO:0000313" key="1">
    <source>
        <dbReference type="EMBL" id="KIM31605.1"/>
    </source>
</evidence>
<dbReference type="HOGENOM" id="CLU_2905591_0_0_1"/>
<gene>
    <name evidence="1" type="ORF">M408DRAFT_327100</name>
</gene>
<proteinExistence type="predicted"/>
<dbReference type="Proteomes" id="UP000054097">
    <property type="component" value="Unassembled WGS sequence"/>
</dbReference>